<name>A0A372ZP59_9ACTN</name>
<dbReference type="AlphaFoldDB" id="A0A372ZP59"/>
<dbReference type="Proteomes" id="UP000263377">
    <property type="component" value="Unassembled WGS sequence"/>
</dbReference>
<gene>
    <name evidence="1" type="ORF">DR950_07455</name>
</gene>
<proteinExistence type="predicted"/>
<dbReference type="EMBL" id="QVIG01000001">
    <property type="protein sequence ID" value="RGD57646.1"/>
    <property type="molecule type" value="Genomic_DNA"/>
</dbReference>
<organism evidence="1 2">
    <name type="scientific">Kitasatospora xanthocidica</name>
    <dbReference type="NCBI Taxonomy" id="83382"/>
    <lineage>
        <taxon>Bacteria</taxon>
        <taxon>Bacillati</taxon>
        <taxon>Actinomycetota</taxon>
        <taxon>Actinomycetes</taxon>
        <taxon>Kitasatosporales</taxon>
        <taxon>Streptomycetaceae</taxon>
        <taxon>Kitasatospora</taxon>
    </lineage>
</organism>
<sequence>MPKPAKHRTMTLDGVVVVLTPEQHAALESARRQLGGAQAQVARMRSDLQRGRRLLVEAERILAGIPADQLARLDGRLGPGRGLTGLLADIRAALPGTPDTPTRT</sequence>
<accession>A0A372ZP59</accession>
<evidence type="ECO:0000313" key="2">
    <source>
        <dbReference type="Proteomes" id="UP000263377"/>
    </source>
</evidence>
<comment type="caution">
    <text evidence="1">The sequence shown here is derived from an EMBL/GenBank/DDBJ whole genome shotgun (WGS) entry which is preliminary data.</text>
</comment>
<reference evidence="1 2" key="1">
    <citation type="submission" date="2018-08" db="EMBL/GenBank/DDBJ databases">
        <title>Diversity &amp; Physiological Properties of Lignin-Decomposing Actinobacteria from Soil.</title>
        <authorList>
            <person name="Roh S.G."/>
            <person name="Kim S.B."/>
        </authorList>
    </citation>
    <scope>NUCLEOTIDE SEQUENCE [LARGE SCALE GENOMIC DNA]</scope>
    <source>
        <strain evidence="1 2">MMS17-GH009</strain>
    </source>
</reference>
<dbReference type="RefSeq" id="WP_117486405.1">
    <property type="nucleotide sequence ID" value="NZ_QVIG01000001.1"/>
</dbReference>
<keyword evidence="2" id="KW-1185">Reference proteome</keyword>
<evidence type="ECO:0000313" key="1">
    <source>
        <dbReference type="EMBL" id="RGD57646.1"/>
    </source>
</evidence>
<protein>
    <submittedName>
        <fullName evidence="1">Uncharacterized protein</fullName>
    </submittedName>
</protein>